<dbReference type="InterPro" id="IPR006868">
    <property type="entry name" value="DUF630"/>
</dbReference>
<name>A0A7I8IA54_SPIIN</name>
<dbReference type="Proteomes" id="UP000663760">
    <property type="component" value="Chromosome 1"/>
</dbReference>
<gene>
    <name evidence="4" type="ORF">SI7747_01001060</name>
    <name evidence="5" type="ORF">SI8410_01001176</name>
</gene>
<dbReference type="Pfam" id="PF04783">
    <property type="entry name" value="DUF630"/>
    <property type="match status" value="1"/>
</dbReference>
<dbReference type="OrthoDB" id="694308at2759"/>
<feature type="compositionally biased region" description="Basic and acidic residues" evidence="1">
    <location>
        <begin position="145"/>
        <end position="155"/>
    </location>
</feature>
<dbReference type="EMBL" id="LR746264">
    <property type="protein sequence ID" value="CAA7389069.1"/>
    <property type="molecule type" value="Genomic_DNA"/>
</dbReference>
<feature type="compositionally biased region" description="Basic and acidic residues" evidence="1">
    <location>
        <begin position="222"/>
        <end position="233"/>
    </location>
</feature>
<feature type="domain" description="DUF632" evidence="2">
    <location>
        <begin position="339"/>
        <end position="679"/>
    </location>
</feature>
<dbReference type="EMBL" id="LR743588">
    <property type="protein sequence ID" value="CAA2614685.1"/>
    <property type="molecule type" value="Genomic_DNA"/>
</dbReference>
<dbReference type="InterPro" id="IPR006867">
    <property type="entry name" value="DUF632"/>
</dbReference>
<dbReference type="Pfam" id="PF04782">
    <property type="entry name" value="DUF632"/>
    <property type="match status" value="1"/>
</dbReference>
<feature type="domain" description="DUF630" evidence="3">
    <location>
        <begin position="1"/>
        <end position="59"/>
    </location>
</feature>
<feature type="region of interest" description="Disordered" evidence="1">
    <location>
        <begin position="263"/>
        <end position="331"/>
    </location>
</feature>
<feature type="region of interest" description="Disordered" evidence="1">
    <location>
        <begin position="215"/>
        <end position="248"/>
    </location>
</feature>
<dbReference type="PANTHER" id="PTHR21450">
    <property type="entry name" value="PROTEIN ALTERED PHOSPHATE STARVATION RESPONSE 1"/>
    <property type="match status" value="1"/>
</dbReference>
<evidence type="ECO:0000313" key="5">
    <source>
        <dbReference type="EMBL" id="CAA7389069.1"/>
    </source>
</evidence>
<evidence type="ECO:0000256" key="1">
    <source>
        <dbReference type="SAM" id="MobiDB-lite"/>
    </source>
</evidence>
<evidence type="ECO:0000259" key="2">
    <source>
        <dbReference type="Pfam" id="PF04782"/>
    </source>
</evidence>
<feature type="region of interest" description="Disordered" evidence="1">
    <location>
        <begin position="63"/>
        <end position="109"/>
    </location>
</feature>
<organism evidence="4">
    <name type="scientific">Spirodela intermedia</name>
    <name type="common">Intermediate duckweed</name>
    <dbReference type="NCBI Taxonomy" id="51605"/>
    <lineage>
        <taxon>Eukaryota</taxon>
        <taxon>Viridiplantae</taxon>
        <taxon>Streptophyta</taxon>
        <taxon>Embryophyta</taxon>
        <taxon>Tracheophyta</taxon>
        <taxon>Spermatophyta</taxon>
        <taxon>Magnoliopsida</taxon>
        <taxon>Liliopsida</taxon>
        <taxon>Araceae</taxon>
        <taxon>Lemnoideae</taxon>
        <taxon>Spirodela</taxon>
    </lineage>
</organism>
<feature type="compositionally biased region" description="Basic and acidic residues" evidence="1">
    <location>
        <begin position="318"/>
        <end position="331"/>
    </location>
</feature>
<dbReference type="PANTHER" id="PTHR21450:SF6">
    <property type="entry name" value="EXPRESSED PROTEIN"/>
    <property type="match status" value="1"/>
</dbReference>
<evidence type="ECO:0000313" key="4">
    <source>
        <dbReference type="EMBL" id="CAA2614685.1"/>
    </source>
</evidence>
<keyword evidence="6" id="KW-1185">Reference proteome</keyword>
<feature type="region of interest" description="Disordered" evidence="1">
    <location>
        <begin position="125"/>
        <end position="168"/>
    </location>
</feature>
<feature type="compositionally biased region" description="Low complexity" evidence="1">
    <location>
        <begin position="83"/>
        <end position="95"/>
    </location>
</feature>
<reference evidence="4" key="1">
    <citation type="submission" date="2019-12" db="EMBL/GenBank/DDBJ databases">
        <authorList>
            <person name="Scholz U."/>
            <person name="Mascher M."/>
            <person name="Fiebig A."/>
        </authorList>
    </citation>
    <scope>NUCLEOTIDE SEQUENCE</scope>
</reference>
<dbReference type="AlphaFoldDB" id="A0A7I8IA54"/>
<sequence length="767" mass="85637">MGATGSRTEDSNALIVCRERKNFVRQALDERIALAEAHVSYIQSLKNTGIAIRKLVEAEPFVESSLGTSTSATPEPLALTDKSTSQFSSSSPSLSQHAEGVDSISPSSSSTYSGRFQAFNMKSSGGFSKTVEERPPLALTGRVRSSSDDSPKEEAPNSDEFSIFEDPSAPITETRGWDYFGIFHSIDDQFSFHDGNELNNGTKSPNDIRRLREEEGIPELEEEKHSSRGRSEGVDSEDEFEKTTSEPLVRIFRNRSQVIDSHLTNGSFSPDVENPPQASEQKIGEKTACRDGIREAHAVPDPTPGRAAPTPVTPLTSGKKEGKRENSSENKAEMKDLFMSVKEIELLFVRASEAGIEVPRMLEANKVNFSPLSPDGAASRSKASTLLAALFICCRKEIHITQDPVTTEMKHLTWHRSVSSLSSSSRSPIVAAVKSVVEPSSNTLLSSTCMNSGSHASTLDRLYAWESKLYDEVKANGVLCRKYDIKCRLLRDQDLKDEKPYRVDKTRAHVKDLHSSICIAIHRIDSISRKIEEIRDKELQPQLEELIGGLTRMWGTMLECHKLQYEIIREASNTANPKVTPRSEYLRLAAAALQSELNGLNSSFNKWIAAHRDYLRALNNWLLKCLKRVEQVGRRKNNVFPPPRAVGPPIYVACREWLAELEKLPDKATSDSIRRLAMETSRVLPREEKKKKNSNNHQEVIGREETIDWGSCLETLQRCLVDLLGHLKGFSGESQEMYKRLGSAIDEARRRYEAQKAADQRPSDCSI</sequence>
<feature type="compositionally biased region" description="Basic and acidic residues" evidence="1">
    <location>
        <begin position="282"/>
        <end position="298"/>
    </location>
</feature>
<accession>A0A7I8IA54</accession>
<proteinExistence type="predicted"/>
<protein>
    <submittedName>
        <fullName evidence="4">Uncharacterized protein</fullName>
    </submittedName>
</protein>
<evidence type="ECO:0000259" key="3">
    <source>
        <dbReference type="Pfam" id="PF04783"/>
    </source>
</evidence>
<evidence type="ECO:0000313" key="6">
    <source>
        <dbReference type="Proteomes" id="UP000663760"/>
    </source>
</evidence>